<evidence type="ECO:0000256" key="1">
    <source>
        <dbReference type="SAM" id="MobiDB-lite"/>
    </source>
</evidence>
<name>A0ABU8RXJ1_9SPHN</name>
<reference evidence="3 4" key="1">
    <citation type="submission" date="2024-03" db="EMBL/GenBank/DDBJ databases">
        <authorList>
            <person name="Jo J.-H."/>
        </authorList>
    </citation>
    <scope>NUCLEOTIDE SEQUENCE [LARGE SCALE GENOMIC DNA]</scope>
    <source>
        <strain evidence="3 4">PS1R-30</strain>
    </source>
</reference>
<feature type="signal peptide" evidence="2">
    <location>
        <begin position="1"/>
        <end position="19"/>
    </location>
</feature>
<proteinExistence type="predicted"/>
<dbReference type="EMBL" id="JBBHJZ010000002">
    <property type="protein sequence ID" value="MEJ5977434.1"/>
    <property type="molecule type" value="Genomic_DNA"/>
</dbReference>
<organism evidence="3 4">
    <name type="scientific">Novosphingobium anseongense</name>
    <dbReference type="NCBI Taxonomy" id="3133436"/>
    <lineage>
        <taxon>Bacteria</taxon>
        <taxon>Pseudomonadati</taxon>
        <taxon>Pseudomonadota</taxon>
        <taxon>Alphaproteobacteria</taxon>
        <taxon>Sphingomonadales</taxon>
        <taxon>Sphingomonadaceae</taxon>
        <taxon>Novosphingobium</taxon>
    </lineage>
</organism>
<protein>
    <recommendedName>
        <fullName evidence="5">Lipoprotein</fullName>
    </recommendedName>
</protein>
<dbReference type="Proteomes" id="UP001361239">
    <property type="component" value="Unassembled WGS sequence"/>
</dbReference>
<feature type="compositionally biased region" description="Pro residues" evidence="1">
    <location>
        <begin position="39"/>
        <end position="57"/>
    </location>
</feature>
<evidence type="ECO:0000313" key="4">
    <source>
        <dbReference type="Proteomes" id="UP001361239"/>
    </source>
</evidence>
<evidence type="ECO:0000256" key="2">
    <source>
        <dbReference type="SAM" id="SignalP"/>
    </source>
</evidence>
<dbReference type="RefSeq" id="WP_339587373.1">
    <property type="nucleotide sequence ID" value="NZ_JBBHJZ010000002.1"/>
</dbReference>
<accession>A0ABU8RXJ1</accession>
<evidence type="ECO:0000313" key="3">
    <source>
        <dbReference type="EMBL" id="MEJ5977434.1"/>
    </source>
</evidence>
<keyword evidence="2" id="KW-0732">Signal</keyword>
<sequence length="186" mass="19441">MTHCLSTLAGLAILGLSVAACERKPEPTPEPTASATAPAPLPPPMIVPPPVPTPTPTPSETAPALDSAALQDRKNPDRLLRYYAAALAARDWTAAAKAWGKGSGVTATTLKASYDRAEAPVLEVGKGQQDAGAGSLFYEAPVVLRFGNARPERGSLVLRRVNDVDGASADQLRWHIERSTIGAGQQ</sequence>
<feature type="region of interest" description="Disordered" evidence="1">
    <location>
        <begin position="23"/>
        <end position="66"/>
    </location>
</feature>
<feature type="chain" id="PRO_5046237928" description="Lipoprotein" evidence="2">
    <location>
        <begin position="20"/>
        <end position="186"/>
    </location>
</feature>
<keyword evidence="4" id="KW-1185">Reference proteome</keyword>
<gene>
    <name evidence="3" type="ORF">WG901_12360</name>
</gene>
<evidence type="ECO:0008006" key="5">
    <source>
        <dbReference type="Google" id="ProtNLM"/>
    </source>
</evidence>
<comment type="caution">
    <text evidence="3">The sequence shown here is derived from an EMBL/GenBank/DDBJ whole genome shotgun (WGS) entry which is preliminary data.</text>
</comment>